<accession>A0AAV8VNH3</accession>
<dbReference type="CDD" id="cd17043">
    <property type="entry name" value="RA"/>
    <property type="match status" value="1"/>
</dbReference>
<dbReference type="GO" id="GO:0007165">
    <property type="term" value="P:signal transduction"/>
    <property type="evidence" value="ECO:0007669"/>
    <property type="project" value="InterPro"/>
</dbReference>
<dbReference type="AlphaFoldDB" id="A0AAV8VNH3"/>
<evidence type="ECO:0000313" key="3">
    <source>
        <dbReference type="Proteomes" id="UP001159042"/>
    </source>
</evidence>
<protein>
    <recommendedName>
        <fullName evidence="1">Ras-associating domain-containing protein</fullName>
    </recommendedName>
</protein>
<dbReference type="PANTHER" id="PTHR21298">
    <property type="entry name" value="GH01721P"/>
    <property type="match status" value="1"/>
</dbReference>
<proteinExistence type="predicted"/>
<reference evidence="2 3" key="1">
    <citation type="journal article" date="2023" name="Insect Mol. Biol.">
        <title>Genome sequencing provides insights into the evolution of gene families encoding plant cell wall-degrading enzymes in longhorned beetles.</title>
        <authorList>
            <person name="Shin N.R."/>
            <person name="Okamura Y."/>
            <person name="Kirsch R."/>
            <person name="Pauchet Y."/>
        </authorList>
    </citation>
    <scope>NUCLEOTIDE SEQUENCE [LARGE SCALE GENOMIC DNA]</scope>
    <source>
        <strain evidence="2">EAD_L_NR</strain>
    </source>
</reference>
<dbReference type="EMBL" id="JANEYG010000051">
    <property type="protein sequence ID" value="KAJ8915599.1"/>
    <property type="molecule type" value="Genomic_DNA"/>
</dbReference>
<feature type="domain" description="Ras-associating" evidence="1">
    <location>
        <begin position="23"/>
        <end position="115"/>
    </location>
</feature>
<dbReference type="InterPro" id="IPR029071">
    <property type="entry name" value="Ubiquitin-like_domsf"/>
</dbReference>
<organism evidence="2 3">
    <name type="scientific">Exocentrus adspersus</name>
    <dbReference type="NCBI Taxonomy" id="1586481"/>
    <lineage>
        <taxon>Eukaryota</taxon>
        <taxon>Metazoa</taxon>
        <taxon>Ecdysozoa</taxon>
        <taxon>Arthropoda</taxon>
        <taxon>Hexapoda</taxon>
        <taxon>Insecta</taxon>
        <taxon>Pterygota</taxon>
        <taxon>Neoptera</taxon>
        <taxon>Endopterygota</taxon>
        <taxon>Coleoptera</taxon>
        <taxon>Polyphaga</taxon>
        <taxon>Cucujiformia</taxon>
        <taxon>Chrysomeloidea</taxon>
        <taxon>Cerambycidae</taxon>
        <taxon>Lamiinae</taxon>
        <taxon>Acanthocinini</taxon>
        <taxon>Exocentrus</taxon>
    </lineage>
</organism>
<dbReference type="SUPFAM" id="SSF54236">
    <property type="entry name" value="Ubiquitin-like"/>
    <property type="match status" value="1"/>
</dbReference>
<gene>
    <name evidence="2" type="ORF">NQ315_003379</name>
</gene>
<dbReference type="InterPro" id="IPR000159">
    <property type="entry name" value="RA_dom"/>
</dbReference>
<sequence>MYSSPKYERLKHVVPAQNVHTRRGGLVKVHDSVLNSNSQYKSLLVSARTTVDELIALLLNCYNSKERVEQFSLYECPKTRTLNLKFGGAVHNYRHVRTDSLPMRIMKTTFTFDFL</sequence>
<comment type="caution">
    <text evidence="2">The sequence shown here is derived from an EMBL/GenBank/DDBJ whole genome shotgun (WGS) entry which is preliminary data.</text>
</comment>
<evidence type="ECO:0000313" key="2">
    <source>
        <dbReference type="EMBL" id="KAJ8915599.1"/>
    </source>
</evidence>
<keyword evidence="3" id="KW-1185">Reference proteome</keyword>
<dbReference type="Proteomes" id="UP001159042">
    <property type="component" value="Unassembled WGS sequence"/>
</dbReference>
<name>A0AAV8VNH3_9CUCU</name>
<evidence type="ECO:0000259" key="1">
    <source>
        <dbReference type="PROSITE" id="PS50200"/>
    </source>
</evidence>
<dbReference type="PROSITE" id="PS50200">
    <property type="entry name" value="RA"/>
    <property type="match status" value="1"/>
</dbReference>
<dbReference type="GO" id="GO:0045743">
    <property type="term" value="P:positive regulation of fibroblast growth factor receptor signaling pathway"/>
    <property type="evidence" value="ECO:0007669"/>
    <property type="project" value="TreeGrafter"/>
</dbReference>
<dbReference type="PANTHER" id="PTHR21298:SF2">
    <property type="entry name" value="GH01721P"/>
    <property type="match status" value="1"/>
</dbReference>
<dbReference type="Pfam" id="PF00788">
    <property type="entry name" value="RA"/>
    <property type="match status" value="1"/>
</dbReference>
<dbReference type="GO" id="GO:0045742">
    <property type="term" value="P:positive regulation of epidermal growth factor receptor signaling pathway"/>
    <property type="evidence" value="ECO:0007669"/>
    <property type="project" value="TreeGrafter"/>
</dbReference>
<dbReference type="Gene3D" id="3.10.20.90">
    <property type="entry name" value="Phosphatidylinositol 3-kinase Catalytic Subunit, Chain A, domain 1"/>
    <property type="match status" value="1"/>
</dbReference>